<dbReference type="InterPro" id="IPR040591">
    <property type="entry name" value="RqcP2_RBD"/>
</dbReference>
<organism evidence="3 4">
    <name type="scientific">[Clostridium] polysaccharolyticum</name>
    <dbReference type="NCBI Taxonomy" id="29364"/>
    <lineage>
        <taxon>Bacteria</taxon>
        <taxon>Bacillati</taxon>
        <taxon>Bacillota</taxon>
        <taxon>Clostridia</taxon>
        <taxon>Lachnospirales</taxon>
        <taxon>Lachnospiraceae</taxon>
    </lineage>
</organism>
<feature type="domain" description="RNA-binding S4" evidence="2">
    <location>
        <begin position="202"/>
        <end position="260"/>
    </location>
</feature>
<name>A0A1I0E197_9FIRM</name>
<dbReference type="PANTHER" id="PTHR13633">
    <property type="entry name" value="MITOCHONDRIAL TRANSCRIPTION RESCUE FACTOR 1"/>
    <property type="match status" value="1"/>
</dbReference>
<dbReference type="InterPro" id="IPR036986">
    <property type="entry name" value="S4_RNA-bd_sf"/>
</dbReference>
<dbReference type="InterPro" id="IPR002942">
    <property type="entry name" value="S4_RNA-bd"/>
</dbReference>
<protein>
    <submittedName>
        <fullName evidence="3">RNA-binding protein YlmH, contains S4-like domain</fullName>
    </submittedName>
</protein>
<dbReference type="EMBL" id="FOHN01000018">
    <property type="protein sequence ID" value="SET38842.1"/>
    <property type="molecule type" value="Genomic_DNA"/>
</dbReference>
<proteinExistence type="predicted"/>
<gene>
    <name evidence="3" type="ORF">SAMN04487772_11811</name>
</gene>
<dbReference type="STRING" id="29364.SAMN04487772_11811"/>
<sequence>MFALKYGEQRGWLMIQEKEEKFLKNRLKELANIAEKRGVPLFTDFLNLNEQSILHTMEKELNFVRITSFGGYELAERRLFCFTGKDSYYEESGQNGENKEAGSTFPLCVIKISVRNEKFSDKLTHRDYLGAILNLGIDRSKTGDILVDFPNAYAFCKEETAEFITANLKKIKHTQVECNIVELQDFPIQQKCEEIRKSVASIRLDAIIAAAFGGSRSSLSNLITGEKVYVNGKLVCSNSYELHQGDIVSVRGYGKFRFREMQSQTKKGRIYVLLKKYI</sequence>
<dbReference type="Pfam" id="PF01479">
    <property type="entry name" value="S4"/>
    <property type="match status" value="1"/>
</dbReference>
<dbReference type="SMART" id="SM00363">
    <property type="entry name" value="S4"/>
    <property type="match status" value="1"/>
</dbReference>
<keyword evidence="1" id="KW-0694">RNA-binding</keyword>
<dbReference type="OrthoDB" id="9812787at2"/>
<dbReference type="AlphaFoldDB" id="A0A1I0E197"/>
<dbReference type="Gene3D" id="3.30.70.330">
    <property type="match status" value="1"/>
</dbReference>
<dbReference type="Gene3D" id="3.10.290.10">
    <property type="entry name" value="RNA-binding S4 domain"/>
    <property type="match status" value="1"/>
</dbReference>
<dbReference type="Gene3D" id="3.30.1370.160">
    <property type="match status" value="1"/>
</dbReference>
<evidence type="ECO:0000259" key="2">
    <source>
        <dbReference type="SMART" id="SM00363"/>
    </source>
</evidence>
<dbReference type="CDD" id="cd00165">
    <property type="entry name" value="S4"/>
    <property type="match status" value="1"/>
</dbReference>
<dbReference type="Proteomes" id="UP000199800">
    <property type="component" value="Unassembled WGS sequence"/>
</dbReference>
<dbReference type="PROSITE" id="PS50889">
    <property type="entry name" value="S4"/>
    <property type="match status" value="1"/>
</dbReference>
<keyword evidence="4" id="KW-1185">Reference proteome</keyword>
<dbReference type="InterPro" id="IPR012677">
    <property type="entry name" value="Nucleotide-bd_a/b_plait_sf"/>
</dbReference>
<dbReference type="Pfam" id="PF17774">
    <property type="entry name" value="YlmH_RBD"/>
    <property type="match status" value="1"/>
</dbReference>
<reference evidence="3 4" key="1">
    <citation type="submission" date="2016-10" db="EMBL/GenBank/DDBJ databases">
        <authorList>
            <person name="de Groot N.N."/>
        </authorList>
    </citation>
    <scope>NUCLEOTIDE SEQUENCE [LARGE SCALE GENOMIC DNA]</scope>
    <source>
        <strain evidence="3 4">DSM 1801</strain>
    </source>
</reference>
<dbReference type="GO" id="GO:0003723">
    <property type="term" value="F:RNA binding"/>
    <property type="evidence" value="ECO:0007669"/>
    <property type="project" value="UniProtKB-KW"/>
</dbReference>
<evidence type="ECO:0000313" key="3">
    <source>
        <dbReference type="EMBL" id="SET38842.1"/>
    </source>
</evidence>
<dbReference type="RefSeq" id="WP_092478345.1">
    <property type="nucleotide sequence ID" value="NZ_FOHN01000018.1"/>
</dbReference>
<accession>A0A1I0E197</accession>
<evidence type="ECO:0000256" key="1">
    <source>
        <dbReference type="PROSITE-ProRule" id="PRU00182"/>
    </source>
</evidence>
<evidence type="ECO:0000313" key="4">
    <source>
        <dbReference type="Proteomes" id="UP000199800"/>
    </source>
</evidence>
<dbReference type="SUPFAM" id="SSF55174">
    <property type="entry name" value="Alpha-L RNA-binding motif"/>
    <property type="match status" value="1"/>
</dbReference>
<dbReference type="PANTHER" id="PTHR13633:SF3">
    <property type="entry name" value="MITOCHONDRIAL TRANSCRIPTION RESCUE FACTOR 1"/>
    <property type="match status" value="1"/>
</dbReference>